<accession>A0A6B8KL09</accession>
<dbReference type="EMBL" id="CP046053">
    <property type="protein sequence ID" value="QGM48289.1"/>
    <property type="molecule type" value="Genomic_DNA"/>
</dbReference>
<protein>
    <submittedName>
        <fullName evidence="2">Uncharacterized protein</fullName>
    </submittedName>
</protein>
<name>A0A6B8KL09_9HYPH</name>
<reference evidence="2 3" key="1">
    <citation type="submission" date="2019-11" db="EMBL/GenBank/DDBJ databases">
        <title>The genome sequence of Methylocystis heyeri.</title>
        <authorList>
            <person name="Oshkin I.Y."/>
            <person name="Miroshnikov K."/>
            <person name="Dedysh S.N."/>
        </authorList>
    </citation>
    <scope>NUCLEOTIDE SEQUENCE [LARGE SCALE GENOMIC DNA]</scope>
    <source>
        <strain evidence="2 3">H2</strain>
        <plasmid evidence="2 3">unnamed1</plasmid>
    </source>
</reference>
<dbReference type="RefSeq" id="WP_136498181.1">
    <property type="nucleotide sequence ID" value="NZ_CP046053.1"/>
</dbReference>
<keyword evidence="1" id="KW-1133">Transmembrane helix</keyword>
<keyword evidence="1" id="KW-0472">Membrane</keyword>
<dbReference type="KEGG" id="mhey:H2LOC_021130"/>
<keyword evidence="1" id="KW-0812">Transmembrane</keyword>
<proteinExistence type="predicted"/>
<organism evidence="2 3">
    <name type="scientific">Methylocystis heyeri</name>
    <dbReference type="NCBI Taxonomy" id="391905"/>
    <lineage>
        <taxon>Bacteria</taxon>
        <taxon>Pseudomonadati</taxon>
        <taxon>Pseudomonadota</taxon>
        <taxon>Alphaproteobacteria</taxon>
        <taxon>Hyphomicrobiales</taxon>
        <taxon>Methylocystaceae</taxon>
        <taxon>Methylocystis</taxon>
    </lineage>
</organism>
<keyword evidence="3" id="KW-1185">Reference proteome</keyword>
<evidence type="ECO:0000313" key="2">
    <source>
        <dbReference type="EMBL" id="QGM48289.1"/>
    </source>
</evidence>
<geneLocation type="plasmid" evidence="2">
    <name>unnamed1</name>
</geneLocation>
<dbReference type="Proteomes" id="UP000309061">
    <property type="component" value="Plasmid unnamed1"/>
</dbReference>
<keyword evidence="2" id="KW-0614">Plasmid</keyword>
<feature type="transmembrane region" description="Helical" evidence="1">
    <location>
        <begin position="26"/>
        <end position="46"/>
    </location>
</feature>
<gene>
    <name evidence="2" type="ORF">H2LOC_021130</name>
</gene>
<sequence length="119" mass="13177">MRSCSHREFEIIEAENFARASGSSGLYPAVLSVWGIVAFVVIVDWLDTSAVQIFGYVLYPLEYVINSVLFPHAVTQLHGNATALLILIPTLGMFFVGVAAIRHVAEGGRRALQFLRRTR</sequence>
<feature type="transmembrane region" description="Helical" evidence="1">
    <location>
        <begin position="80"/>
        <end position="101"/>
    </location>
</feature>
<evidence type="ECO:0000313" key="3">
    <source>
        <dbReference type="Proteomes" id="UP000309061"/>
    </source>
</evidence>
<dbReference type="AlphaFoldDB" id="A0A6B8KL09"/>
<feature type="transmembrane region" description="Helical" evidence="1">
    <location>
        <begin position="53"/>
        <end position="74"/>
    </location>
</feature>
<evidence type="ECO:0000256" key="1">
    <source>
        <dbReference type="SAM" id="Phobius"/>
    </source>
</evidence>